<feature type="region of interest" description="Disordered" evidence="1">
    <location>
        <begin position="28"/>
        <end position="71"/>
    </location>
</feature>
<dbReference type="EMBL" id="BAAAPN010000099">
    <property type="protein sequence ID" value="GAA1773434.1"/>
    <property type="molecule type" value="Genomic_DNA"/>
</dbReference>
<keyword evidence="4" id="KW-1185">Reference proteome</keyword>
<feature type="chain" id="PRO_5045900935" description="Lipoprotein" evidence="2">
    <location>
        <begin position="22"/>
        <end position="273"/>
    </location>
</feature>
<sequence>MKLTKTSIGAVIAAGALMLSACGSSDGTSSTSGAAASGTGTQSTAATTATTATTTASKTTDPGGGGSTDIASAKVGDEIDAIALGQAMQKVFVDGATGHMKMDMGGSITAEGDFKVVKGKQDMAMTMEMMGTKIDMITIGGVSYMKGLTGGTKWVKMDAAEAAGAGAGNLNSFDPAVMAKAFGGQKAKVTKKEGDLTTLSLDLDLAKVMSATGMDKPTGITLPDSIPVTYTLDGQGRPVHSTINMGMEITVDYSDWGKKVDISAPPASQVTTM</sequence>
<comment type="caution">
    <text evidence="3">The sequence shown here is derived from an EMBL/GenBank/DDBJ whole genome shotgun (WGS) entry which is preliminary data.</text>
</comment>
<name>A0ABN2L3V2_9MICO</name>
<evidence type="ECO:0008006" key="5">
    <source>
        <dbReference type="Google" id="ProtNLM"/>
    </source>
</evidence>
<protein>
    <recommendedName>
        <fullName evidence="5">Lipoprotein</fullName>
    </recommendedName>
</protein>
<evidence type="ECO:0000313" key="3">
    <source>
        <dbReference type="EMBL" id="GAA1773434.1"/>
    </source>
</evidence>
<dbReference type="RefSeq" id="WP_344068307.1">
    <property type="nucleotide sequence ID" value="NZ_BAAAPN010000099.1"/>
</dbReference>
<organism evidence="3 4">
    <name type="scientific">Nostocoides vanveenii</name>
    <dbReference type="NCBI Taxonomy" id="330835"/>
    <lineage>
        <taxon>Bacteria</taxon>
        <taxon>Bacillati</taxon>
        <taxon>Actinomycetota</taxon>
        <taxon>Actinomycetes</taxon>
        <taxon>Micrococcales</taxon>
        <taxon>Intrasporangiaceae</taxon>
        <taxon>Nostocoides</taxon>
    </lineage>
</organism>
<dbReference type="Proteomes" id="UP001501475">
    <property type="component" value="Unassembled WGS sequence"/>
</dbReference>
<evidence type="ECO:0000313" key="4">
    <source>
        <dbReference type="Proteomes" id="UP001501475"/>
    </source>
</evidence>
<dbReference type="PROSITE" id="PS51257">
    <property type="entry name" value="PROKAR_LIPOPROTEIN"/>
    <property type="match status" value="1"/>
</dbReference>
<feature type="compositionally biased region" description="Low complexity" evidence="1">
    <location>
        <begin position="28"/>
        <end position="60"/>
    </location>
</feature>
<dbReference type="SUPFAM" id="SSF89392">
    <property type="entry name" value="Prokaryotic lipoproteins and lipoprotein localization factors"/>
    <property type="match status" value="1"/>
</dbReference>
<proteinExistence type="predicted"/>
<keyword evidence="2" id="KW-0732">Signal</keyword>
<feature type="signal peptide" evidence="2">
    <location>
        <begin position="1"/>
        <end position="21"/>
    </location>
</feature>
<gene>
    <name evidence="3" type="ORF">GCM10009810_33220</name>
</gene>
<accession>A0ABN2L3V2</accession>
<evidence type="ECO:0000256" key="2">
    <source>
        <dbReference type="SAM" id="SignalP"/>
    </source>
</evidence>
<evidence type="ECO:0000256" key="1">
    <source>
        <dbReference type="SAM" id="MobiDB-lite"/>
    </source>
</evidence>
<dbReference type="Gene3D" id="2.50.20.20">
    <property type="match status" value="1"/>
</dbReference>
<reference evidence="3 4" key="1">
    <citation type="journal article" date="2019" name="Int. J. Syst. Evol. Microbiol.">
        <title>The Global Catalogue of Microorganisms (GCM) 10K type strain sequencing project: providing services to taxonomists for standard genome sequencing and annotation.</title>
        <authorList>
            <consortium name="The Broad Institute Genomics Platform"/>
            <consortium name="The Broad Institute Genome Sequencing Center for Infectious Disease"/>
            <person name="Wu L."/>
            <person name="Ma J."/>
        </authorList>
    </citation>
    <scope>NUCLEOTIDE SEQUENCE [LARGE SCALE GENOMIC DNA]</scope>
    <source>
        <strain evidence="3 4">JCM 15591</strain>
    </source>
</reference>
<dbReference type="InterPro" id="IPR029046">
    <property type="entry name" value="LolA/LolB/LppX"/>
</dbReference>